<evidence type="ECO:0000313" key="8">
    <source>
        <dbReference type="EMBL" id="MBB5745408.1"/>
    </source>
</evidence>
<keyword evidence="4 6" id="KW-0501">Molybdenum cofactor biosynthesis</keyword>
<comment type="cofactor">
    <cofactor evidence="6">
        <name>Mg(2+)</name>
        <dbReference type="ChEBI" id="CHEBI:18420"/>
    </cofactor>
</comment>
<sequence>MSLPTVEDALAIILDAIQPLPFEMVAISEADGRWLTADVLATRDQPPFDASAMDGWAMQTADVAPGAVLTIVGESAAGRGFADSVGRGQTVRISTGAPLPSGADHVVIQEDAERQADRLFLRGSATAGHIRRQGCDFVKHDRLLAAGIRLNPWQLALAASAGAATLTCGRKPVVAILATGDELVEPGQSIGPDQIFNAGAPALAAFTARHAATPIRLASAADTDDAIIKAVTAATFDVLVTIGGASVGDHDRVKPALRSLGATIRVEGVAMRPGKPVWFATLPDCRLVLGLPGNPASALVCAELFLAPILARLQGATVESRFQTGFLTAPLAANGPRDHYLRARATPGPDGRLQVTPFPDQDSSLVTVMAAANALIRRQPHASSAEAGAAVSVLGPTL</sequence>
<evidence type="ECO:0000313" key="9">
    <source>
        <dbReference type="Proteomes" id="UP000545037"/>
    </source>
</evidence>
<dbReference type="Proteomes" id="UP000545037">
    <property type="component" value="Unassembled WGS sequence"/>
</dbReference>
<dbReference type="Pfam" id="PF03453">
    <property type="entry name" value="MoeA_N"/>
    <property type="match status" value="1"/>
</dbReference>
<reference evidence="8 9" key="1">
    <citation type="submission" date="2020-08" db="EMBL/GenBank/DDBJ databases">
        <title>Genomic Encyclopedia of Type Strains, Phase IV (KMG-IV): sequencing the most valuable type-strain genomes for metagenomic binning, comparative biology and taxonomic classification.</title>
        <authorList>
            <person name="Goeker M."/>
        </authorList>
    </citation>
    <scope>NUCLEOTIDE SEQUENCE [LARGE SCALE GENOMIC DNA]</scope>
    <source>
        <strain evidence="8 9">DSM 4737</strain>
    </source>
</reference>
<comment type="function">
    <text evidence="1 6">Catalyzes the insertion of molybdate into adenylated molybdopterin with the concomitant release of AMP.</text>
</comment>
<evidence type="ECO:0000256" key="6">
    <source>
        <dbReference type="RuleBase" id="RU365090"/>
    </source>
</evidence>
<comment type="pathway">
    <text evidence="2 6">Cofactor biosynthesis; molybdopterin biosynthesis.</text>
</comment>
<dbReference type="InterPro" id="IPR036688">
    <property type="entry name" value="MoeA_C_domain_IV_sf"/>
</dbReference>
<dbReference type="InterPro" id="IPR008284">
    <property type="entry name" value="MoCF_biosynth_CS"/>
</dbReference>
<dbReference type="UniPathway" id="UPA00344"/>
<organism evidence="8 9">
    <name type="scientific">Brevundimonas variabilis</name>
    <dbReference type="NCBI Taxonomy" id="74312"/>
    <lineage>
        <taxon>Bacteria</taxon>
        <taxon>Pseudomonadati</taxon>
        <taxon>Pseudomonadota</taxon>
        <taxon>Alphaproteobacteria</taxon>
        <taxon>Caulobacterales</taxon>
        <taxon>Caulobacteraceae</taxon>
        <taxon>Brevundimonas</taxon>
    </lineage>
</organism>
<dbReference type="SUPFAM" id="SSF53218">
    <property type="entry name" value="Molybdenum cofactor biosynthesis proteins"/>
    <property type="match status" value="1"/>
</dbReference>
<dbReference type="GO" id="GO:0006777">
    <property type="term" value="P:Mo-molybdopterin cofactor biosynthetic process"/>
    <property type="evidence" value="ECO:0007669"/>
    <property type="project" value="UniProtKB-UniRule"/>
</dbReference>
<dbReference type="Gene3D" id="2.40.340.10">
    <property type="entry name" value="MoeA, C-terminal, domain IV"/>
    <property type="match status" value="1"/>
</dbReference>
<dbReference type="Gene3D" id="3.90.105.10">
    <property type="entry name" value="Molybdopterin biosynthesis moea protein, domain 2"/>
    <property type="match status" value="1"/>
</dbReference>
<proteinExistence type="inferred from homology"/>
<dbReference type="SUPFAM" id="SSF63867">
    <property type="entry name" value="MoeA C-terminal domain-like"/>
    <property type="match status" value="1"/>
</dbReference>
<protein>
    <recommendedName>
        <fullName evidence="6">Molybdopterin molybdenumtransferase</fullName>
        <ecNumber evidence="6">2.10.1.1</ecNumber>
    </recommendedName>
</protein>
<dbReference type="InterPro" id="IPR005111">
    <property type="entry name" value="MoeA_C_domain_IV"/>
</dbReference>
<comment type="similarity">
    <text evidence="3 6">Belongs to the MoeA family.</text>
</comment>
<dbReference type="InterPro" id="IPR036425">
    <property type="entry name" value="MoaB/Mog-like_dom_sf"/>
</dbReference>
<dbReference type="CDD" id="cd00887">
    <property type="entry name" value="MoeA"/>
    <property type="match status" value="1"/>
</dbReference>
<keyword evidence="6" id="KW-0479">Metal-binding</keyword>
<evidence type="ECO:0000256" key="3">
    <source>
        <dbReference type="ARBA" id="ARBA00010763"/>
    </source>
</evidence>
<dbReference type="PANTHER" id="PTHR10192">
    <property type="entry name" value="MOLYBDOPTERIN BIOSYNTHESIS PROTEIN"/>
    <property type="match status" value="1"/>
</dbReference>
<dbReference type="EMBL" id="JACHOR010000002">
    <property type="protein sequence ID" value="MBB5745408.1"/>
    <property type="molecule type" value="Genomic_DNA"/>
</dbReference>
<evidence type="ECO:0000256" key="1">
    <source>
        <dbReference type="ARBA" id="ARBA00002901"/>
    </source>
</evidence>
<dbReference type="PROSITE" id="PS01079">
    <property type="entry name" value="MOCF_BIOSYNTHESIS_2"/>
    <property type="match status" value="1"/>
</dbReference>
<gene>
    <name evidence="8" type="ORF">GGR13_000992</name>
</gene>
<dbReference type="AlphaFoldDB" id="A0A7W9FFC0"/>
<comment type="catalytic activity">
    <reaction evidence="5">
        <text>adenylyl-molybdopterin + molybdate = Mo-molybdopterin + AMP + H(+)</text>
        <dbReference type="Rhea" id="RHEA:35047"/>
        <dbReference type="ChEBI" id="CHEBI:15378"/>
        <dbReference type="ChEBI" id="CHEBI:36264"/>
        <dbReference type="ChEBI" id="CHEBI:62727"/>
        <dbReference type="ChEBI" id="CHEBI:71302"/>
        <dbReference type="ChEBI" id="CHEBI:456215"/>
        <dbReference type="EC" id="2.10.1.1"/>
    </reaction>
</comment>
<feature type="domain" description="MoaB/Mog" evidence="7">
    <location>
        <begin position="175"/>
        <end position="312"/>
    </location>
</feature>
<evidence type="ECO:0000256" key="4">
    <source>
        <dbReference type="ARBA" id="ARBA00023150"/>
    </source>
</evidence>
<dbReference type="Gene3D" id="3.40.980.10">
    <property type="entry name" value="MoaB/Mog-like domain"/>
    <property type="match status" value="1"/>
</dbReference>
<dbReference type="RefSeq" id="WP_183212407.1">
    <property type="nucleotide sequence ID" value="NZ_JACHOR010000002.1"/>
</dbReference>
<dbReference type="InterPro" id="IPR038987">
    <property type="entry name" value="MoeA-like"/>
</dbReference>
<dbReference type="GO" id="GO:0046872">
    <property type="term" value="F:metal ion binding"/>
    <property type="evidence" value="ECO:0007669"/>
    <property type="project" value="UniProtKB-UniRule"/>
</dbReference>
<keyword evidence="6" id="KW-0460">Magnesium</keyword>
<dbReference type="Pfam" id="PF00994">
    <property type="entry name" value="MoCF_biosynth"/>
    <property type="match status" value="1"/>
</dbReference>
<evidence type="ECO:0000256" key="5">
    <source>
        <dbReference type="ARBA" id="ARBA00047317"/>
    </source>
</evidence>
<name>A0A7W9FFC0_9CAUL</name>
<evidence type="ECO:0000256" key="2">
    <source>
        <dbReference type="ARBA" id="ARBA00005046"/>
    </source>
</evidence>
<evidence type="ECO:0000259" key="7">
    <source>
        <dbReference type="SMART" id="SM00852"/>
    </source>
</evidence>
<keyword evidence="6" id="KW-0500">Molybdenum</keyword>
<dbReference type="SMART" id="SM00852">
    <property type="entry name" value="MoCF_biosynth"/>
    <property type="match status" value="1"/>
</dbReference>
<comment type="caution">
    <text evidence="8">The sequence shown here is derived from an EMBL/GenBank/DDBJ whole genome shotgun (WGS) entry which is preliminary data.</text>
</comment>
<keyword evidence="6 8" id="KW-0808">Transferase</keyword>
<dbReference type="GO" id="GO:0005829">
    <property type="term" value="C:cytosol"/>
    <property type="evidence" value="ECO:0007669"/>
    <property type="project" value="TreeGrafter"/>
</dbReference>
<dbReference type="GO" id="GO:0061599">
    <property type="term" value="F:molybdopterin molybdotransferase activity"/>
    <property type="evidence" value="ECO:0007669"/>
    <property type="project" value="UniProtKB-UniRule"/>
</dbReference>
<dbReference type="InterPro" id="IPR036135">
    <property type="entry name" value="MoeA_linker/N_sf"/>
</dbReference>
<dbReference type="InterPro" id="IPR001453">
    <property type="entry name" value="MoaB/Mog_dom"/>
</dbReference>
<keyword evidence="9" id="KW-1185">Reference proteome</keyword>
<dbReference type="Gene3D" id="2.170.190.11">
    <property type="entry name" value="Molybdopterin biosynthesis moea protein, domain 3"/>
    <property type="match status" value="1"/>
</dbReference>
<dbReference type="NCBIfam" id="NF045515">
    <property type="entry name" value="Glp_gephyrin"/>
    <property type="match status" value="1"/>
</dbReference>
<accession>A0A7W9FFC0</accession>
<dbReference type="Pfam" id="PF03454">
    <property type="entry name" value="MoeA_C"/>
    <property type="match status" value="1"/>
</dbReference>
<dbReference type="SUPFAM" id="SSF63882">
    <property type="entry name" value="MoeA N-terminal region -like"/>
    <property type="match status" value="1"/>
</dbReference>
<dbReference type="PANTHER" id="PTHR10192:SF5">
    <property type="entry name" value="GEPHYRIN"/>
    <property type="match status" value="1"/>
</dbReference>
<dbReference type="EC" id="2.10.1.1" evidence="6"/>
<dbReference type="InterPro" id="IPR005110">
    <property type="entry name" value="MoeA_linker/N"/>
</dbReference>